<feature type="transmembrane region" description="Helical" evidence="6">
    <location>
        <begin position="12"/>
        <end position="33"/>
    </location>
</feature>
<name>A0A4Y8UGL4_9GAMM</name>
<comment type="subcellular location">
    <subcellularLocation>
        <location evidence="1">Cell membrane</location>
        <topology evidence="1">Multi-pass membrane protein</topology>
    </subcellularLocation>
</comment>
<gene>
    <name evidence="7" type="ORF">E3W66_08480</name>
</gene>
<evidence type="ECO:0000313" key="8">
    <source>
        <dbReference type="Proteomes" id="UP000298133"/>
    </source>
</evidence>
<dbReference type="InterPro" id="IPR001123">
    <property type="entry name" value="LeuE-type"/>
</dbReference>
<keyword evidence="4 6" id="KW-1133">Transmembrane helix</keyword>
<reference evidence="7 8" key="1">
    <citation type="submission" date="2019-03" db="EMBL/GenBank/DDBJ databases">
        <title>Draft genome of Gammaproteobacteria bacterium LSUCC0057, a member of the SAR92 clade.</title>
        <authorList>
            <person name="Lanclos V.C."/>
            <person name="Doiron C."/>
            <person name="Henson M.W."/>
            <person name="Thrash J.C."/>
        </authorList>
    </citation>
    <scope>NUCLEOTIDE SEQUENCE [LARGE SCALE GENOMIC DNA]</scope>
    <source>
        <strain evidence="7 8">LSUCC0057</strain>
    </source>
</reference>
<evidence type="ECO:0000256" key="5">
    <source>
        <dbReference type="ARBA" id="ARBA00023136"/>
    </source>
</evidence>
<evidence type="ECO:0000256" key="6">
    <source>
        <dbReference type="SAM" id="Phobius"/>
    </source>
</evidence>
<evidence type="ECO:0000256" key="3">
    <source>
        <dbReference type="ARBA" id="ARBA00022692"/>
    </source>
</evidence>
<comment type="caution">
    <text evidence="7">The sequence shown here is derived from an EMBL/GenBank/DDBJ whole genome shotgun (WGS) entry which is preliminary data.</text>
</comment>
<feature type="transmembrane region" description="Helical" evidence="6">
    <location>
        <begin position="152"/>
        <end position="171"/>
    </location>
</feature>
<dbReference type="AlphaFoldDB" id="A0A4Y8UGL4"/>
<dbReference type="Proteomes" id="UP000298133">
    <property type="component" value="Unassembled WGS sequence"/>
</dbReference>
<evidence type="ECO:0000256" key="1">
    <source>
        <dbReference type="ARBA" id="ARBA00004651"/>
    </source>
</evidence>
<dbReference type="Pfam" id="PF01810">
    <property type="entry name" value="LysE"/>
    <property type="match status" value="1"/>
</dbReference>
<dbReference type="PANTHER" id="PTHR30086:SF20">
    <property type="entry name" value="ARGININE EXPORTER PROTEIN ARGO-RELATED"/>
    <property type="match status" value="1"/>
</dbReference>
<dbReference type="PANTHER" id="PTHR30086">
    <property type="entry name" value="ARGININE EXPORTER PROTEIN ARGO"/>
    <property type="match status" value="1"/>
</dbReference>
<feature type="transmembrane region" description="Helical" evidence="6">
    <location>
        <begin position="183"/>
        <end position="205"/>
    </location>
</feature>
<protein>
    <submittedName>
        <fullName evidence="7">Amino acid transporter</fullName>
    </submittedName>
</protein>
<accession>A0A4Y8UGL4</accession>
<dbReference type="GO" id="GO:0015171">
    <property type="term" value="F:amino acid transmembrane transporter activity"/>
    <property type="evidence" value="ECO:0007669"/>
    <property type="project" value="TreeGrafter"/>
</dbReference>
<keyword evidence="2" id="KW-1003">Cell membrane</keyword>
<feature type="transmembrane region" description="Helical" evidence="6">
    <location>
        <begin position="45"/>
        <end position="68"/>
    </location>
</feature>
<proteinExistence type="predicted"/>
<evidence type="ECO:0000313" key="7">
    <source>
        <dbReference type="EMBL" id="TFH67512.1"/>
    </source>
</evidence>
<evidence type="ECO:0000256" key="4">
    <source>
        <dbReference type="ARBA" id="ARBA00022989"/>
    </source>
</evidence>
<sequence>MIDTAVATTIYFKGLVTTAGLIIAIGAQNAFLLGQALRRQYHWPIALLCCFFDIALISLGVAGMGLLITRSPLMLQIVSWGGIVFLSGYGALALRAAFDPGVLRAAESGPQTLKAALLTTVAVTLLNPHAWLDTVVLLGGIGGRYALDERMIFVAGCVTASIVWFCGLAAGAKWLAPLFKKPLAWRVLDVLIAAMMWTIAGLLLVDTLALG</sequence>
<feature type="transmembrane region" description="Helical" evidence="6">
    <location>
        <begin position="74"/>
        <end position="94"/>
    </location>
</feature>
<dbReference type="EMBL" id="SPIA01000003">
    <property type="protein sequence ID" value="TFH67512.1"/>
    <property type="molecule type" value="Genomic_DNA"/>
</dbReference>
<organism evidence="7 8">
    <name type="scientific">Gammaproteobacteria bacterium LSUCC0057</name>
    <dbReference type="NCBI Taxonomy" id="2559237"/>
    <lineage>
        <taxon>Bacteria</taxon>
        <taxon>Pseudomonadati</taxon>
        <taxon>Pseudomonadota</taxon>
        <taxon>Gammaproteobacteria</taxon>
        <taxon>Cellvibrionales</taxon>
        <taxon>Porticoccaceae</taxon>
        <taxon>SAR92 clade</taxon>
    </lineage>
</organism>
<keyword evidence="8" id="KW-1185">Reference proteome</keyword>
<dbReference type="OrthoDB" id="5638726at2"/>
<feature type="transmembrane region" description="Helical" evidence="6">
    <location>
        <begin position="115"/>
        <end position="132"/>
    </location>
</feature>
<keyword evidence="3 6" id="KW-0812">Transmembrane</keyword>
<keyword evidence="5 6" id="KW-0472">Membrane</keyword>
<dbReference type="GO" id="GO:0005886">
    <property type="term" value="C:plasma membrane"/>
    <property type="evidence" value="ECO:0007669"/>
    <property type="project" value="UniProtKB-SubCell"/>
</dbReference>
<evidence type="ECO:0000256" key="2">
    <source>
        <dbReference type="ARBA" id="ARBA00022475"/>
    </source>
</evidence>